<feature type="domain" description="HD/PDEase" evidence="1">
    <location>
        <begin position="28"/>
        <end position="140"/>
    </location>
</feature>
<evidence type="ECO:0000313" key="3">
    <source>
        <dbReference type="Proteomes" id="UP001344906"/>
    </source>
</evidence>
<dbReference type="PANTHER" id="PTHR46246">
    <property type="entry name" value="GUANOSINE-3',5'-BIS(DIPHOSPHATE) 3'-PYROPHOSPHOHYDROLASE MESH1"/>
    <property type="match status" value="1"/>
</dbReference>
<dbReference type="Pfam" id="PF13328">
    <property type="entry name" value="HD_4"/>
    <property type="match status" value="1"/>
</dbReference>
<name>A0ABQ6G209_9CHLR</name>
<evidence type="ECO:0000259" key="1">
    <source>
        <dbReference type="SMART" id="SM00471"/>
    </source>
</evidence>
<dbReference type="PANTHER" id="PTHR46246:SF1">
    <property type="entry name" value="GUANOSINE-3',5'-BIS(DIPHOSPHATE) 3'-PYROPHOSPHOHYDROLASE MESH1"/>
    <property type="match status" value="1"/>
</dbReference>
<dbReference type="SUPFAM" id="SSF109604">
    <property type="entry name" value="HD-domain/PDEase-like"/>
    <property type="match status" value="1"/>
</dbReference>
<dbReference type="Proteomes" id="UP001344906">
    <property type="component" value="Unassembled WGS sequence"/>
</dbReference>
<dbReference type="Gene3D" id="1.10.3210.10">
    <property type="entry name" value="Hypothetical protein af1432"/>
    <property type="match status" value="1"/>
</dbReference>
<dbReference type="EMBL" id="BSRI01000002">
    <property type="protein sequence ID" value="GLV60021.1"/>
    <property type="molecule type" value="Genomic_DNA"/>
</dbReference>
<proteinExistence type="predicted"/>
<dbReference type="InterPro" id="IPR052194">
    <property type="entry name" value="MESH1"/>
</dbReference>
<dbReference type="CDD" id="cd00077">
    <property type="entry name" value="HDc"/>
    <property type="match status" value="1"/>
</dbReference>
<keyword evidence="3" id="KW-1185">Reference proteome</keyword>
<reference evidence="2 3" key="1">
    <citation type="submission" date="2023-02" db="EMBL/GenBank/DDBJ databases">
        <title>Dictyobacter halimunensis sp. nov., a new member of the class Ktedonobacteria from forest soil in a geothermal area.</title>
        <authorList>
            <person name="Rachmania M.K."/>
            <person name="Ningsih F."/>
            <person name="Sakai Y."/>
            <person name="Yabe S."/>
            <person name="Yokota A."/>
            <person name="Sjamsuridzal W."/>
        </authorList>
    </citation>
    <scope>NUCLEOTIDE SEQUENCE [LARGE SCALE GENOMIC DNA]</scope>
    <source>
        <strain evidence="2 3">S3.2.2.5</strain>
    </source>
</reference>
<comment type="caution">
    <text evidence="2">The sequence shown here is derived from an EMBL/GenBank/DDBJ whole genome shotgun (WGS) entry which is preliminary data.</text>
</comment>
<protein>
    <recommendedName>
        <fullName evidence="1">HD/PDEase domain-containing protein</fullName>
    </recommendedName>
</protein>
<dbReference type="RefSeq" id="WP_338256973.1">
    <property type="nucleotide sequence ID" value="NZ_BSRI01000002.1"/>
</dbReference>
<dbReference type="InterPro" id="IPR003607">
    <property type="entry name" value="HD/PDEase_dom"/>
</dbReference>
<gene>
    <name evidence="2" type="ORF">KDH_68440</name>
</gene>
<evidence type="ECO:0000313" key="2">
    <source>
        <dbReference type="EMBL" id="GLV60021.1"/>
    </source>
</evidence>
<dbReference type="SMART" id="SM00471">
    <property type="entry name" value="HDc"/>
    <property type="match status" value="1"/>
</dbReference>
<organism evidence="2 3">
    <name type="scientific">Dictyobacter halimunensis</name>
    <dbReference type="NCBI Taxonomy" id="3026934"/>
    <lineage>
        <taxon>Bacteria</taxon>
        <taxon>Bacillati</taxon>
        <taxon>Chloroflexota</taxon>
        <taxon>Ktedonobacteria</taxon>
        <taxon>Ktedonobacterales</taxon>
        <taxon>Dictyobacteraceae</taxon>
        <taxon>Dictyobacter</taxon>
    </lineage>
</organism>
<sequence>MNDTLVTRAFKLAAELHAGQTRKASLVPNTPYLGHLMEVAGIVMSSGAPEVAVAAALLHDAIEDQGAGTRTLIMEQLGDEVLRLVEECTEPGTGGPTKAPWRERKEGYLQQVHTASPYALLIKCADKLHNARDLRKQVWFEGARAYTAFSTGKDDKLWFYNAFVRAARQRLATLQYQQPSEEPLLQSITYLLDELQTVLHDLDHTPSPS</sequence>
<accession>A0ABQ6G209</accession>